<feature type="disulfide bond" evidence="1">
    <location>
        <begin position="2007"/>
        <end position="2016"/>
    </location>
</feature>
<evidence type="ECO:0000256" key="1">
    <source>
        <dbReference type="PROSITE-ProRule" id="PRU00076"/>
    </source>
</evidence>
<feature type="compositionally biased region" description="Basic and acidic residues" evidence="2">
    <location>
        <begin position="132"/>
        <end position="182"/>
    </location>
</feature>
<keyword evidence="1" id="KW-0245">EGF-like domain</keyword>
<proteinExistence type="predicted"/>
<name>A0A2A2M1A2_9BILA</name>
<organism evidence="4 5">
    <name type="scientific">Diploscapter pachys</name>
    <dbReference type="NCBI Taxonomy" id="2018661"/>
    <lineage>
        <taxon>Eukaryota</taxon>
        <taxon>Metazoa</taxon>
        <taxon>Ecdysozoa</taxon>
        <taxon>Nematoda</taxon>
        <taxon>Chromadorea</taxon>
        <taxon>Rhabditida</taxon>
        <taxon>Rhabditina</taxon>
        <taxon>Rhabditomorpha</taxon>
        <taxon>Rhabditoidea</taxon>
        <taxon>Rhabditidae</taxon>
        <taxon>Diploscapter</taxon>
    </lineage>
</organism>
<feature type="disulfide bond" evidence="1">
    <location>
        <begin position="1028"/>
        <end position="1037"/>
    </location>
</feature>
<evidence type="ECO:0000313" key="4">
    <source>
        <dbReference type="EMBL" id="PAV92200.1"/>
    </source>
</evidence>
<accession>A0A2A2M1A2</accession>
<feature type="domain" description="EGF-like" evidence="3">
    <location>
        <begin position="1468"/>
        <end position="1504"/>
    </location>
</feature>
<dbReference type="InterPro" id="IPR000742">
    <property type="entry name" value="EGF"/>
</dbReference>
<reference evidence="4 5" key="1">
    <citation type="journal article" date="2017" name="Curr. Biol.">
        <title>Genome architecture and evolution of a unichromosomal asexual nematode.</title>
        <authorList>
            <person name="Fradin H."/>
            <person name="Zegar C."/>
            <person name="Gutwein M."/>
            <person name="Lucas J."/>
            <person name="Kovtun M."/>
            <person name="Corcoran D."/>
            <person name="Baugh L.R."/>
            <person name="Kiontke K."/>
            <person name="Gunsalus K."/>
            <person name="Fitch D.H."/>
            <person name="Piano F."/>
        </authorList>
    </citation>
    <scope>NUCLEOTIDE SEQUENCE [LARGE SCALE GENOMIC DNA]</scope>
    <source>
        <strain evidence="4">PF1309</strain>
    </source>
</reference>
<dbReference type="Gene3D" id="2.10.25.10">
    <property type="entry name" value="Laminin"/>
    <property type="match status" value="3"/>
</dbReference>
<dbReference type="PANTHER" id="PTHR47324">
    <property type="entry name" value="PROTEIN IRG-7-RELATED"/>
    <property type="match status" value="1"/>
</dbReference>
<dbReference type="PROSITE" id="PS00022">
    <property type="entry name" value="EGF_1"/>
    <property type="match status" value="3"/>
</dbReference>
<feature type="domain" description="EGF-like" evidence="3">
    <location>
        <begin position="1985"/>
        <end position="2017"/>
    </location>
</feature>
<feature type="region of interest" description="Disordered" evidence="2">
    <location>
        <begin position="1"/>
        <end position="252"/>
    </location>
</feature>
<dbReference type="InterPro" id="IPR006582">
    <property type="entry name" value="MD_domain"/>
</dbReference>
<gene>
    <name evidence="4" type="ORF">WR25_08980</name>
</gene>
<dbReference type="EMBL" id="LIAE01006252">
    <property type="protein sequence ID" value="PAV92200.1"/>
    <property type="molecule type" value="Genomic_DNA"/>
</dbReference>
<feature type="domain" description="EGF-like" evidence="3">
    <location>
        <begin position="1000"/>
        <end position="1038"/>
    </location>
</feature>
<keyword evidence="5" id="KW-1185">Reference proteome</keyword>
<protein>
    <recommendedName>
        <fullName evidence="3">EGF-like domain-containing protein</fullName>
    </recommendedName>
</protein>
<dbReference type="PROSITE" id="PS50026">
    <property type="entry name" value="EGF_3"/>
    <property type="match status" value="3"/>
</dbReference>
<dbReference type="PANTHER" id="PTHR47324:SF3">
    <property type="entry name" value="EGF-LIKE DOMAIN-CONTAINING PROTEIN"/>
    <property type="match status" value="1"/>
</dbReference>
<feature type="compositionally biased region" description="Basic and acidic residues" evidence="2">
    <location>
        <begin position="189"/>
        <end position="219"/>
    </location>
</feature>
<dbReference type="Proteomes" id="UP000218231">
    <property type="component" value="Unassembled WGS sequence"/>
</dbReference>
<evidence type="ECO:0000313" key="5">
    <source>
        <dbReference type="Proteomes" id="UP000218231"/>
    </source>
</evidence>
<feature type="region of interest" description="Disordered" evidence="2">
    <location>
        <begin position="2027"/>
        <end position="2047"/>
    </location>
</feature>
<feature type="compositionally biased region" description="Basic and acidic residues" evidence="2">
    <location>
        <begin position="228"/>
        <end position="250"/>
    </location>
</feature>
<evidence type="ECO:0000256" key="2">
    <source>
        <dbReference type="SAM" id="MobiDB-lite"/>
    </source>
</evidence>
<dbReference type="InterPro" id="IPR053295">
    <property type="entry name" value="Innate_immunity_reg"/>
</dbReference>
<feature type="compositionally biased region" description="Basic and acidic residues" evidence="2">
    <location>
        <begin position="55"/>
        <end position="89"/>
    </location>
</feature>
<sequence>MRKQTSLGSGRSMTGGTSVIRTEKRQSNTSTIEETEEHLPLPFDNPSELSPSPESKNETYRIKSSESETKTEPKPSKTEEAPKPKERQKPAPVPAVRRKSVPKKTEKPAVARIERTEIPSEDNATFKVWQQKVDEKEREQRKLEKEENDRKKKDQQEKKLLAQKQFERWKEDRDAIDKERRLKEKQKKMKEAERIRAEKESKKKDAEKAFESWKKERSKSMHQIQTSKKLEEEKKKHEEEERKKQQRKEAQAAFQAWLNKKKDEEKEAIQQLQQHLKNKLDEEEINDYKRLLADEAYQTWLQLKEADALRQETASEHQTQLTPWIPPNNTVPRQFVPTEDIPLKEGQYHIDQPEPCPERAHARDLHNEGTQQGFAILISVHAGQAYYKIQGHYAGVTAASIYGKEKIRSAFLPEEQKIASELAGILGNDYSEFYVQYFEIHGEDAGFPTTIYFGYLSTNDQNNRDDLISKIQADKDMMLYFMMSVDTVPPVPSLLVEAPVDSCKNGGILLPNRTCACPPYTAGGDQCDQVVCRHYGIQDQSRCACPPGSYAFNCEPRSCMTPVTANLDTSFQSLIFVISLKSSMAYDLYMLMGSIPTLVFDYDNFAPDLVKNFIVTTFLQNGPTYYMSTAYFDNQNDLMNYLKGQVHTSTGDQDQPVLSAIVASQAYAPLMRPRSNVLVFHDGAVNETFTNETYISTKYNETVVIAQTLQWKNRITFLLTQTADHPMDTFGDYFNVYRRVARAVHGDVLIMNKQDLNNTLFSMICYYYQIENVHALYGVNSSQVGLALDSDYGTETVYVVISVEINQTLPTIKTATGASMLPQFNTSLFAVYRTSYSQTTSVTLTPNPDPYNVRVFINSANSAWIAYHDDSAVDVGDTYALAGINQYATGYSNWPGVSKIQFYIAPSNDDKTPLGKTYQGSLRDGGPCTFPWGYGQIDNCTPGPYSQIVKLYDANNTEYFRILPGFCFSPDQHSKEPWRCLNGGTPTGTVGSCQCNATWTGAHCQTPVCQNGGRPDEFPGNGRPICLCQFGFSGDFCQLLNCTTPAPDIFQSYSRTFALVVENTLFNSQNGESISKGLQSLYNVYLNNDTFADYVLTTFKVIDDPTSPGNYTPQIISNKFSDPDAFLNATATANIQYGYSPLGQQPSLFALDIAMRSIDYDKSAIILFTTAPPTSLEDDPNYLDVVLQAVERQLEINIVIAPPFGMRDQCTSPGSFDVLADLVRQTGGNILNLCNSYNPATYNNNDLIIQFLNGYGNTHHHIENIAYGFSGTCSSTVQFTIEDTKNLLSESYIFVNSPSVETFKVTVTNLDDGSALSTTNMTNLPYMAIYKIETSSTAPYAKGFSANVQAGGGSGNCSVRVGLRSQLGVYVGFSPDPSRDKLISTMIYGTTINPVVHVSSALQSSAQVMAIATDDAGTEIYNYTAVARSPTCHYEKYFMTPMTCSKPYTSETVTVKIVTSELTVQRSVRGFCSFDQTRCHNGGTYNTNTQSCDCTDGYSGAVCENPACLNGGTVAYFRCYCTDMFAGQRCEYARCHDYNWLESQDVRATNFQQITFVIEMTQNMVEALQYLRLYLIPQVLDQTDDINNPKQYSIVTFDENGAQVLVSTTHKDILMTYANKYLNVAPTNNPTTTRVYVGVKAALDITIQYPHQVNLFTTTAQPPASDYRLGVRQNFGAQINTYYISTNADPIPDSRYELQLISRQTGGRIWPIKYNRLDSIANATSQSDFENGLVYDDGWKDCTTAQNGYFTVESTAKRLVISVTGQGVNNAAMVSVYKPGDTSVTITGTSQMYGYETLRVISLDLTSISGVGGQWRVNVKSTSGSCFVQARVISDLHIIPGFTTDMFMDWVSPSPFFGLGKNDSAYLTMRVTNSTGRNYGITINSVDILKTDPSQPWQDNSTFGTFKFNPRDPFECANQWVSEVIMLNSFKYWKWVVRGKDATGSDFQRSFFIVRADVAEIPTRCVNGQPNDYGECVCSNQTAYFGADCSMRWCQNGGVSSMGICDCPNGYYGPFCENFIASATSTSAAPSPTSPSPGASTQSGSTVSPNCAPQFTTYYLFHFLDGSGTSDVTFTSTQELVTIMSSQDNLDLDNSGTRQNTRYMLGLMGTDFIGYPNNITGVQQISTAFNSLNSRISGTPGFINYTASLTNMATNNVYKKFDPSKEAPPVAILYPGVQNVYGVQNIKDGVTALTNLGFRVLAVNMNAGLNGLTDDLNNALGPDNVYTYASTATDAVGFIMRRLCMINLVFLTVNLEFTLAVGMHLAEQVIRVN</sequence>
<dbReference type="SMART" id="SM00604">
    <property type="entry name" value="MD"/>
    <property type="match status" value="1"/>
</dbReference>
<feature type="compositionally biased region" description="Basic and acidic residues" evidence="2">
    <location>
        <begin position="103"/>
        <end position="118"/>
    </location>
</feature>
<dbReference type="OrthoDB" id="5779730at2759"/>
<feature type="compositionally biased region" description="Polar residues" evidence="2">
    <location>
        <begin position="1"/>
        <end position="20"/>
    </location>
</feature>
<feature type="disulfide bond" evidence="1">
    <location>
        <begin position="1494"/>
        <end position="1503"/>
    </location>
</feature>
<feature type="disulfide bond" evidence="1">
    <location>
        <begin position="1009"/>
        <end position="1026"/>
    </location>
</feature>
<comment type="caution">
    <text evidence="1">Lacks conserved residue(s) required for the propagation of feature annotation.</text>
</comment>
<dbReference type="PROSITE" id="PS01186">
    <property type="entry name" value="EGF_2"/>
    <property type="match status" value="3"/>
</dbReference>
<evidence type="ECO:0000259" key="3">
    <source>
        <dbReference type="PROSITE" id="PS50026"/>
    </source>
</evidence>
<dbReference type="SMART" id="SM00181">
    <property type="entry name" value="EGF"/>
    <property type="match status" value="4"/>
</dbReference>
<dbReference type="STRING" id="2018661.A0A2A2M1A2"/>
<keyword evidence="1" id="KW-1015">Disulfide bond</keyword>
<feature type="compositionally biased region" description="Low complexity" evidence="2">
    <location>
        <begin position="2027"/>
        <end position="2046"/>
    </location>
</feature>
<comment type="caution">
    <text evidence="4">The sequence shown here is derived from an EMBL/GenBank/DDBJ whole genome shotgun (WGS) entry which is preliminary data.</text>
</comment>